<sequence length="73" mass="7848">MDSVVSSPCTPIRYCPSSYAWTIPILTSPSPTGNVTVVPAGNVIILAVVLFRFGSGEFLDGEIRAEIFFKVGR</sequence>
<comment type="caution">
    <text evidence="1">The sequence shown here is derived from an EMBL/GenBank/DDBJ whole genome shotgun (WGS) entry which is preliminary data.</text>
</comment>
<name>A0ABR4GL12_9EURO</name>
<gene>
    <name evidence="1" type="ORF">BJX66DRAFT_292567</name>
</gene>
<dbReference type="Proteomes" id="UP001610563">
    <property type="component" value="Unassembled WGS sequence"/>
</dbReference>
<reference evidence="1 2" key="1">
    <citation type="submission" date="2024-07" db="EMBL/GenBank/DDBJ databases">
        <title>Section-level genome sequencing and comparative genomics of Aspergillus sections Usti and Cavernicolus.</title>
        <authorList>
            <consortium name="Lawrence Berkeley National Laboratory"/>
            <person name="Nybo J.L."/>
            <person name="Vesth T.C."/>
            <person name="Theobald S."/>
            <person name="Frisvad J.C."/>
            <person name="Larsen T.O."/>
            <person name="Kjaerboelling I."/>
            <person name="Rothschild-Mancinelli K."/>
            <person name="Lyhne E.K."/>
            <person name="Kogle M.E."/>
            <person name="Barry K."/>
            <person name="Clum A."/>
            <person name="Na H."/>
            <person name="Ledsgaard L."/>
            <person name="Lin J."/>
            <person name="Lipzen A."/>
            <person name="Kuo A."/>
            <person name="Riley R."/>
            <person name="Mondo S."/>
            <person name="Labutti K."/>
            <person name="Haridas S."/>
            <person name="Pangalinan J."/>
            <person name="Salamov A.A."/>
            <person name="Simmons B.A."/>
            <person name="Magnuson J.K."/>
            <person name="Chen J."/>
            <person name="Drula E."/>
            <person name="Henrissat B."/>
            <person name="Wiebenga A."/>
            <person name="Lubbers R.J."/>
            <person name="Gomes A.C."/>
            <person name="Makela M.R."/>
            <person name="Stajich J."/>
            <person name="Grigoriev I.V."/>
            <person name="Mortensen U.H."/>
            <person name="De Vries R.P."/>
            <person name="Baker S.E."/>
            <person name="Andersen M.R."/>
        </authorList>
    </citation>
    <scope>NUCLEOTIDE SEQUENCE [LARGE SCALE GENOMIC DNA]</scope>
    <source>
        <strain evidence="1 2">CBS 209.92</strain>
    </source>
</reference>
<protein>
    <submittedName>
        <fullName evidence="1">Uncharacterized protein</fullName>
    </submittedName>
</protein>
<evidence type="ECO:0000313" key="1">
    <source>
        <dbReference type="EMBL" id="KAL2799751.1"/>
    </source>
</evidence>
<dbReference type="EMBL" id="JBFTWV010000006">
    <property type="protein sequence ID" value="KAL2799751.1"/>
    <property type="molecule type" value="Genomic_DNA"/>
</dbReference>
<organism evidence="1 2">
    <name type="scientific">Aspergillus keveii</name>
    <dbReference type="NCBI Taxonomy" id="714993"/>
    <lineage>
        <taxon>Eukaryota</taxon>
        <taxon>Fungi</taxon>
        <taxon>Dikarya</taxon>
        <taxon>Ascomycota</taxon>
        <taxon>Pezizomycotina</taxon>
        <taxon>Eurotiomycetes</taxon>
        <taxon>Eurotiomycetidae</taxon>
        <taxon>Eurotiales</taxon>
        <taxon>Aspergillaceae</taxon>
        <taxon>Aspergillus</taxon>
        <taxon>Aspergillus subgen. Nidulantes</taxon>
    </lineage>
</organism>
<proteinExistence type="predicted"/>
<keyword evidence="2" id="KW-1185">Reference proteome</keyword>
<evidence type="ECO:0000313" key="2">
    <source>
        <dbReference type="Proteomes" id="UP001610563"/>
    </source>
</evidence>
<accession>A0ABR4GL12</accession>